<accession>A0A0F9FPC9</accession>
<evidence type="ECO:0000313" key="1">
    <source>
        <dbReference type="EMBL" id="KKL59160.1"/>
    </source>
</evidence>
<name>A0A0F9FPC9_9ZZZZ</name>
<reference evidence="1" key="1">
    <citation type="journal article" date="2015" name="Nature">
        <title>Complex archaea that bridge the gap between prokaryotes and eukaryotes.</title>
        <authorList>
            <person name="Spang A."/>
            <person name="Saw J.H."/>
            <person name="Jorgensen S.L."/>
            <person name="Zaremba-Niedzwiedzka K."/>
            <person name="Martijn J."/>
            <person name="Lind A.E."/>
            <person name="van Eijk R."/>
            <person name="Schleper C."/>
            <person name="Guy L."/>
            <person name="Ettema T.J."/>
        </authorList>
    </citation>
    <scope>NUCLEOTIDE SEQUENCE</scope>
</reference>
<dbReference type="EMBL" id="LAZR01029584">
    <property type="protein sequence ID" value="KKL59160.1"/>
    <property type="molecule type" value="Genomic_DNA"/>
</dbReference>
<protein>
    <submittedName>
        <fullName evidence="1">Uncharacterized protein</fullName>
    </submittedName>
</protein>
<dbReference type="AlphaFoldDB" id="A0A0F9FPC9"/>
<gene>
    <name evidence="1" type="ORF">LCGC14_2218170</name>
</gene>
<organism evidence="1">
    <name type="scientific">marine sediment metagenome</name>
    <dbReference type="NCBI Taxonomy" id="412755"/>
    <lineage>
        <taxon>unclassified sequences</taxon>
        <taxon>metagenomes</taxon>
        <taxon>ecological metagenomes</taxon>
    </lineage>
</organism>
<feature type="non-terminal residue" evidence="1">
    <location>
        <position position="1"/>
    </location>
</feature>
<comment type="caution">
    <text evidence="1">The sequence shown here is derived from an EMBL/GenBank/DDBJ whole genome shotgun (WGS) entry which is preliminary data.</text>
</comment>
<sequence length="22" mass="2658">DEELGKYKEQVHDFFSKLFLGK</sequence>
<proteinExistence type="predicted"/>